<dbReference type="Gene3D" id="3.30.559.30">
    <property type="entry name" value="Nonribosomal peptide synthetase, condensation domain"/>
    <property type="match status" value="5"/>
</dbReference>
<dbReference type="InterPro" id="IPR001242">
    <property type="entry name" value="Condensation_dom"/>
</dbReference>
<feature type="domain" description="Carrier" evidence="5">
    <location>
        <begin position="1980"/>
        <end position="2056"/>
    </location>
</feature>
<dbReference type="PROSITE" id="PS50075">
    <property type="entry name" value="CARRIER"/>
    <property type="match status" value="5"/>
</dbReference>
<dbReference type="PANTHER" id="PTHR45527:SF2">
    <property type="entry name" value="FERRICROCIN SYNTHETASE (NONRIBOSOMAL PEPTIDE SIDEROPHORE SYNTHASE ) (EUROFUNG)"/>
    <property type="match status" value="1"/>
</dbReference>
<dbReference type="Pfam" id="PF00668">
    <property type="entry name" value="Condensation"/>
    <property type="match status" value="5"/>
</dbReference>
<feature type="compositionally biased region" description="Basic and acidic residues" evidence="4">
    <location>
        <begin position="4695"/>
        <end position="4704"/>
    </location>
</feature>
<feature type="domain" description="Carrier" evidence="5">
    <location>
        <begin position="4203"/>
        <end position="4276"/>
    </location>
</feature>
<dbReference type="InterPro" id="IPR009081">
    <property type="entry name" value="PP-bd_ACP"/>
</dbReference>
<gene>
    <name evidence="6" type="ORF">BDW59DRAFT_56080</name>
</gene>
<feature type="domain" description="Carrier" evidence="5">
    <location>
        <begin position="3646"/>
        <end position="3719"/>
    </location>
</feature>
<dbReference type="PANTHER" id="PTHR45527">
    <property type="entry name" value="NONRIBOSOMAL PEPTIDE SYNTHETASE"/>
    <property type="match status" value="1"/>
</dbReference>
<evidence type="ECO:0000256" key="1">
    <source>
        <dbReference type="ARBA" id="ARBA00022450"/>
    </source>
</evidence>
<proteinExistence type="predicted"/>
<evidence type="ECO:0000256" key="3">
    <source>
        <dbReference type="ARBA" id="ARBA00022598"/>
    </source>
</evidence>
<dbReference type="Pfam" id="PF00501">
    <property type="entry name" value="AMP-binding"/>
    <property type="match status" value="3"/>
</dbReference>
<dbReference type="Gene3D" id="3.30.559.10">
    <property type="entry name" value="Chloramphenicol acetyltransferase-like domain"/>
    <property type="match status" value="5"/>
</dbReference>
<dbReference type="CDD" id="cd05918">
    <property type="entry name" value="A_NRPS_SidN3_like"/>
    <property type="match status" value="3"/>
</dbReference>
<name>A0ABR4IIH8_9EURO</name>
<dbReference type="SUPFAM" id="SSF52777">
    <property type="entry name" value="CoA-dependent acyltransferases"/>
    <property type="match status" value="10"/>
</dbReference>
<keyword evidence="3" id="KW-0436">Ligase</keyword>
<dbReference type="PROSITE" id="PS00012">
    <property type="entry name" value="PHOSPHOPANTETHEINE"/>
    <property type="match status" value="1"/>
</dbReference>
<dbReference type="SUPFAM" id="SSF47336">
    <property type="entry name" value="ACP-like"/>
    <property type="match status" value="5"/>
</dbReference>
<dbReference type="InterPro" id="IPR036736">
    <property type="entry name" value="ACP-like_sf"/>
</dbReference>
<feature type="compositionally biased region" description="Pro residues" evidence="4">
    <location>
        <begin position="4724"/>
        <end position="4734"/>
    </location>
</feature>
<dbReference type="Gene3D" id="1.10.1200.10">
    <property type="entry name" value="ACP-like"/>
    <property type="match status" value="5"/>
</dbReference>
<organism evidence="6 7">
    <name type="scientific">Aspergillus cavernicola</name>
    <dbReference type="NCBI Taxonomy" id="176166"/>
    <lineage>
        <taxon>Eukaryota</taxon>
        <taxon>Fungi</taxon>
        <taxon>Dikarya</taxon>
        <taxon>Ascomycota</taxon>
        <taxon>Pezizomycotina</taxon>
        <taxon>Eurotiomycetes</taxon>
        <taxon>Eurotiomycetidae</taxon>
        <taxon>Eurotiales</taxon>
        <taxon>Aspergillaceae</taxon>
        <taxon>Aspergillus</taxon>
        <taxon>Aspergillus subgen. Nidulantes</taxon>
    </lineage>
</organism>
<comment type="caution">
    <text evidence="6">The sequence shown here is derived from an EMBL/GenBank/DDBJ whole genome shotgun (WGS) entry which is preliminary data.</text>
</comment>
<dbReference type="InterPro" id="IPR000873">
    <property type="entry name" value="AMP-dep_synth/lig_dom"/>
</dbReference>
<dbReference type="CDD" id="cd19542">
    <property type="entry name" value="CT_NRPS-like"/>
    <property type="match status" value="3"/>
</dbReference>
<dbReference type="InterPro" id="IPR023213">
    <property type="entry name" value="CAT-like_dom_sf"/>
</dbReference>
<dbReference type="InterPro" id="IPR006162">
    <property type="entry name" value="Ppantetheine_attach_site"/>
</dbReference>
<dbReference type="PROSITE" id="PS00455">
    <property type="entry name" value="AMP_BINDING"/>
    <property type="match status" value="3"/>
</dbReference>
<feature type="domain" description="Carrier" evidence="5">
    <location>
        <begin position="856"/>
        <end position="933"/>
    </location>
</feature>
<evidence type="ECO:0000256" key="4">
    <source>
        <dbReference type="SAM" id="MobiDB-lite"/>
    </source>
</evidence>
<evidence type="ECO:0000259" key="5">
    <source>
        <dbReference type="PROSITE" id="PS50075"/>
    </source>
</evidence>
<dbReference type="InterPro" id="IPR042099">
    <property type="entry name" value="ANL_N_sf"/>
</dbReference>
<feature type="region of interest" description="Disordered" evidence="4">
    <location>
        <begin position="4177"/>
        <end position="4202"/>
    </location>
</feature>
<protein>
    <recommendedName>
        <fullName evidence="5">Carrier domain-containing protein</fullName>
    </recommendedName>
</protein>
<dbReference type="Gene3D" id="3.40.50.12780">
    <property type="entry name" value="N-terminal domain of ligase-like"/>
    <property type="match status" value="3"/>
</dbReference>
<feature type="region of interest" description="Disordered" evidence="4">
    <location>
        <begin position="29"/>
        <end position="55"/>
    </location>
</feature>
<feature type="domain" description="Carrier" evidence="5">
    <location>
        <begin position="3097"/>
        <end position="3173"/>
    </location>
</feature>
<dbReference type="Pfam" id="PF13193">
    <property type="entry name" value="AMP-binding_C"/>
    <property type="match status" value="1"/>
</dbReference>
<keyword evidence="7" id="KW-1185">Reference proteome</keyword>
<dbReference type="Pfam" id="PF00550">
    <property type="entry name" value="PP-binding"/>
    <property type="match status" value="5"/>
</dbReference>
<dbReference type="InterPro" id="IPR020845">
    <property type="entry name" value="AMP-binding_CS"/>
</dbReference>
<dbReference type="NCBIfam" id="NF003417">
    <property type="entry name" value="PRK04813.1"/>
    <property type="match status" value="3"/>
</dbReference>
<dbReference type="Proteomes" id="UP001610335">
    <property type="component" value="Unassembled WGS sequence"/>
</dbReference>
<evidence type="ECO:0000313" key="7">
    <source>
        <dbReference type="Proteomes" id="UP001610335"/>
    </source>
</evidence>
<dbReference type="InterPro" id="IPR020806">
    <property type="entry name" value="PKS_PP-bd"/>
</dbReference>
<dbReference type="SUPFAM" id="SSF56801">
    <property type="entry name" value="Acetyl-CoA synthetase-like"/>
    <property type="match status" value="3"/>
</dbReference>
<dbReference type="Gene3D" id="3.30.300.30">
    <property type="match status" value="3"/>
</dbReference>
<evidence type="ECO:0000256" key="2">
    <source>
        <dbReference type="ARBA" id="ARBA00022553"/>
    </source>
</evidence>
<feature type="region of interest" description="Disordered" evidence="4">
    <location>
        <begin position="4674"/>
        <end position="4744"/>
    </location>
</feature>
<keyword evidence="2" id="KW-0597">Phosphoprotein</keyword>
<accession>A0ABR4IIH8</accession>
<dbReference type="SMART" id="SM00823">
    <property type="entry name" value="PKS_PP"/>
    <property type="match status" value="5"/>
</dbReference>
<dbReference type="EMBL" id="JBFXLS010000024">
    <property type="protein sequence ID" value="KAL2827575.1"/>
    <property type="molecule type" value="Genomic_DNA"/>
</dbReference>
<dbReference type="InterPro" id="IPR045851">
    <property type="entry name" value="AMP-bd_C_sf"/>
</dbReference>
<dbReference type="InterPro" id="IPR025110">
    <property type="entry name" value="AMP-bd_C"/>
</dbReference>
<evidence type="ECO:0000313" key="6">
    <source>
        <dbReference type="EMBL" id="KAL2827575.1"/>
    </source>
</evidence>
<keyword evidence="1" id="KW-0596">Phosphopantetheine</keyword>
<sequence length="4802" mass="527206">MGKRKLAGSVRRYVSTGLSRVTKGIAGAFHSNGDRQNSTEGANHTPAVQVPGSPPPSLPEVLPVTKVPALDTVDRYAVDTPIEDDLIGRSQRITLSCTSDVRIVIDHLIRGYACFISSFTGLDDVAFLTTRRSPFVKQPSQTIITASVTHEADQSKSTFRELDAKHHNQDEVQFCAELGFGVDPENGGHKLSSSQGNPFTLFVEPDTSDRVHISFTYPKRLIPEAAVDQLLRTLSLRLTNSSTIMSVATSDPELSILNFPPSLRPPTVQHHHIDNSITDPHLLHTAFEGWARRKPHAIALDFVHSLRSQTTPSEHCILTYAALDIAASNLAIHIRSLLSKSEHSLEHGRIIPVNMSTSPELYISYLGILKAGHAFCPIPQDAPAQRIKEILRDIGSPIILGNTSEPSIKSRRADGTAYESTPTWVDVTEVSERRKLQGDSNIGAPSQVSLEHVPIKQDQTAYLLFTSGSTGKPKGVQVSHLAGACSIASHATAIPLPGKSVGDFRWFQFASPSFDPSLMEIFVTLNTGATLCSADRTLTLANLEETINEARATIMMATPSLASLLRPDRLTTLEALWSMGEKLNRTVIDNFSRTPITDTDIASSRMLVNAYGPTEGAINCTFVAPFQNYMRGSIVGKALPTCSMFVLCPNSPTAKAVPVGTVGELAIGGPQVSKGYLNRPEETAKSFIHSDKFGYLYRTGDKARIVWDETGSQVIEYLGRISTDQVKVNGRRVELGEIESVIATVPGVAEVVAVVLKRDAKSEGSEQIVVCVVAHTTGEHEKQQIVQQAQKNAAQHLIPTMCPSTYKFLDALPRSTSGKVDRKVISIQLQEEKTDVVAVNGHSEDTSEEWESTNGEHLLSVQRLVVRLIAETTDADASSIKPKTDLYSLGMDSLGTMRFLQRLRDNGVDGLSVSDVLQSQTSQALASLVCGQQARKSNTSNELQHDEELSDSFQSSIASFKDRNHTICAKRLDVAADTIDQVLPTTASQSAMLTSFLRSLADESYAKRTYIYHSVLHLEPHVDLGKLKGAWESVIENYESFRTAFCMVDDEMAPFAQCILTAWSVSRKGWDTYTRSNDSISDGDLLDQALRIAEESITMSKPPWKLSLVELPGRSILILSMFHGIFDGGSLQLLLEDVSSAYSGKPSAKRISLEHIIKHHFQADHTSTSRFWDDHLRDYFPVAFPSITPHQTSTRKRTGCVEISSSLLHETLKHRSRNLGSTPLSVLQAAWAMILLNYTGTPDQDVVMGSVVSGRLDQDSQACIGPTFTITPLRIRLQQLRRDTGNTPTNKSIVRHLASSNAKALSHLQPRLGSVTVADGKIPYDTVLAYQDFGFGSEQSQLWSSIQHPAMANDFSVMVEVVPKAGSSLTLRASFDTKLDSAAAEIMLKQMDEIVQYILDQPDGIFEDASLQTQLTLKSTSNPDPVVAPEVKEGALLHSQFEDHALSHPDSLALIFKHDLDNDEDICNISWTYGELNAMADSLAEHLFQVCGQLTDASVPICIEKSPALYVAILGILKAGGAWCPIDTLSPTQRRHDLIARTSAGVLLVSQLDGAQPEGAIPSGVKVIDVNLFTGNVYTNKKGQSTKQRASPSNTAYLIWTSGTTGAPKGVPITHSAAVSSMRSLQADIPGNADGSPARCLQFSQCTFDVSIQDVFYTWGIGGVLIAGTREIMLESFSRLANITEATHAHLTPAFAAGVPRESCKTLKMITMIGEKLTQPVADDWGTNMRAFNTYGPAEVTVVSTIREFGNEHKSIKSANIGWPMKTVSVFVMKNQHVVMKNAVGELALGGPQLSPGYLNQKDVTEAKYVWNEETGQRLYYTGDLVRMLSDGSLEYITRVDDLVKLGGIRIELSEISFALRGCHPLLENIETLILSRPDRPTQVVVAFLSAPRAGPNHSGQLLVLQGLALEIARAASTQARNMLPENMIPSVYLVVRTIPKTPSAKVDRRALQAAYASVDLDDWESEVNPEATFSDPEDEVDASMAANIVETVAALVKVDALTITRSNRLRSLGVDSLRATRLAFRLKEAGFRLSVVDVLGCVTVQDLIKLAISSNSSGMTTPRKFDVNAFNATWHSAVAAKISDEFITVRATALQESLLTETMSTCNMYWSNHFFKLDRSVDVPRLRQAWFAVCQKTEALRTGFISLAETRSQRPSDSLSFSILQLIYKLPAVDWEYHKTNEQDSSEVRDSRIEDIMIKHQNNYFKYPPWAVTVLDKGQDRIMMFTVHHSVHDEPSLCFIMDDVRSAYTYKPPLRGQLSDALSIILANKNKYADAVGFWQSELKSFADLDTPVWPDLTGKRLPPGATPEYWLISEETPMTESVTKLQSAAACMGLQSIASIIRTAWAYVSLSYLGLPATVFAETLSDRVFDPSLENTIGPFISVVPTPFRPKGSAREVLLEQHRVSVQSWKYRHIHARDIRKTLNRPRGEPLYPAVFNFHAVNEASENPSLPNLWSMLEDQIGLHVEHPMAMNVFQGSNGGLILEASSDNCLFSREHLHFFVRQIDGLITSMLAFPDEPLRNLVNQLPSDLRSLSSRSVSEGVANSIHQAPTYWLEKYAGSHPDWTALEVASSITAGGIVKETMSYAALNSEANRVAAYLASFGYQNRIIGVCSGRTLASYPIIIGIFKSGNTYLPIDESLPADRKAFLLKDGDSPIVFTETHLSASFSGAPDLCRVACIDNHELQRSIAKMSAGNRGYMSHPDDNSYLLFTSGSTGKPKGVMVTRANISSFIESISEFACDISPATLELGGAGRYLAQANRAFDPHLLEMFFPWRHGMATVTAPRPMILDDIGITLSKWDITHASFVPSLVDQSNITPEQCPKLRFMTVGGEKITQKVLDTWASAPNIAIVNAYGPTEVTIGCTFAHINKYTNLRNIGPPLTACVAHVLIPGTMDYAFRGQTGELCFSGDLVAKGYLNRPDAAGFLTGPDGVKMYRTGDIGRLMADDSVEYLGRGDDQTKIRGQRLELGEVSEVLRALSPVAIDVVTTVAKHPGLAKVQLLSFVSRSQRGKKDSNVTFLFSDFSTLGRELQEICRKKLPGYMVPELILPITSIPVAAMSGKANMKELQRLFTELPLQTVLQGHSSNGKDGAGPQRQLSTDEDVVVNEICHVIAADPSSFGPLTNIFEIGLDSLSAIGLSIRLRNIGYEASVALVMGNPVIEQLARLPMISSPAQAVVSDLQSRFKEMESQYLHTFSSGIEPSHIAAVRPCLPLQEGLVARSINSEDDQLYVNHVTLQLEDTVDSGRLESSWQLVTNDNEILRTVFASLEKEIAQVIFSETSYEIQWAESEYAGFDEAIEQRKLQQGQISQEIIANISTISPVRFHLAKSSTNKRPLALFIAIHHALYDGESVSMMLEDVATRYQGKQVLQRGSPSAFLEHVSLQDTDKAKKHWVQYMSGCNPTMFRSDAHPVKTTNSIQRSLNARLSELETLAAKLQTTVPNLMQAIFALLLADFVGTSDVTYGLVLSGRTVSAPGAESVLLPCITTIPGRLNTSNLHTILDVVETVQRSTVRSLDFQHTSLRKIQQWLKSETPLFDCLFSYIRTASPPSHNLWQELDSHMPSEYPLALEVQADVSANTVLFNCIFSSDFGSQRDGEEFLEKVDAVLSEIVSGETLPLDNFNLLQSEMPSLRVSSNKWDDSKWSSTETRIRQLASVFCSLDSMDISKGASFFSLGIDSVTAIQFARKLREEGYRASSSDIMRFSCVGALASHIDEVSSTPQTNGVKDEGRGTVSVDAYGKNVSPLRDEDSISSMFECTPLQSGMITQTISSGGKVYVNPHAVCLNGSEDIDGLKSALQQVIQLNEILRTSFHLIEGVGTSWVGAVHTNPPFEWKEITLPANANVLSEVISLFSFDEEGSFEVPPLRTVLVQQPDSKTLVIVMHHSLYDGASLPFVFEDLATIYTGKSPKKRPQFSDMVPYVFEGQEKSCDFWVNKLQGYEVAEIPPLNTSATSDGMLARVHRIDLDLDTIIQSCKNMEVTIQSISLLAYAKGYARLLGRRDIVFGQVLAGRTLPHPDADRTLGPLFNTVAQRVTLDPKFLSNRALAQRLQHQTTDAQVHQHGPLRVIQKKLRQAGQLGSAQLFESLFVFQKSAAFSGGVLDNQDIWTPYEVEDYVVDAEYKLNVEVDHCHDGIAITATCNSRYINQEMLDKFMHDFDVVFRDIIEHPTRCSTTVPDRLGELPLQPRPIKSQESDSEDSEVPEHEVIIQSVLADVAGIPLEEIKPSTSIFNLGLDSLSAIRVASICRGKGLKIGVGDILQGNTLHGISRRVQLMNTPDLPAQGTLIKDYDRVEKEVFEKLGLNKESVENILPCLAGQFFHLASWLNSDRKLFEPAWAFFSYESIDAAKLQDAWLRLRQRHPVLRTVFASVSPSEAVQVVLKDAAGAGAETFKTVESSDNITELAKAQAWEEALHPSSLFSPPVRLRLLKGSDKDGIMILINHALYDAWTMPMLVSELGNLYRNQPLDTIPDFPAFVDFSTQSLEQLDEKAYWTSALNAGSRTFIRGAAEAQNTPDQLFIGAWERLKNLSHMETACRSAGLSLQSIVLLAIARCISRITGVSSPMIGLYQTGRAASFNDIERLSGPCLNVNPFVIPNAIPTTSSNSNSNSSTNTHSQKDILGQALAIQSSLADRVPYEQSSLVDILHWINPGNPGRPLFNTWVNLLWMQNAIPSSSNNSTPTPTPNSDPSPSKENQNHHEHHNGNTELFQPLRIGVPTDFIPPTTTPSPTPSPSSSPKTPIDHLDTSFLPDGNIFIDIGPDPGTDSIGFGIRVEGGVYSEEEVYGFVDGIAGEIEDVVGELG</sequence>
<reference evidence="6 7" key="1">
    <citation type="submission" date="2024-07" db="EMBL/GenBank/DDBJ databases">
        <title>Section-level genome sequencing and comparative genomics of Aspergillus sections Usti and Cavernicolus.</title>
        <authorList>
            <consortium name="Lawrence Berkeley National Laboratory"/>
            <person name="Nybo J.L."/>
            <person name="Vesth T.C."/>
            <person name="Theobald S."/>
            <person name="Frisvad J.C."/>
            <person name="Larsen T.O."/>
            <person name="Kjaerboelling I."/>
            <person name="Rothschild-Mancinelli K."/>
            <person name="Lyhne E.K."/>
            <person name="Kogle M.E."/>
            <person name="Barry K."/>
            <person name="Clum A."/>
            <person name="Na H."/>
            <person name="Ledsgaard L."/>
            <person name="Lin J."/>
            <person name="Lipzen A."/>
            <person name="Kuo A."/>
            <person name="Riley R."/>
            <person name="Mondo S."/>
            <person name="LaButti K."/>
            <person name="Haridas S."/>
            <person name="Pangalinan J."/>
            <person name="Salamov A.A."/>
            <person name="Simmons B.A."/>
            <person name="Magnuson J.K."/>
            <person name="Chen J."/>
            <person name="Drula E."/>
            <person name="Henrissat B."/>
            <person name="Wiebenga A."/>
            <person name="Lubbers R.J."/>
            <person name="Gomes A.C."/>
            <person name="Makela M.R."/>
            <person name="Stajich J."/>
            <person name="Grigoriev I.V."/>
            <person name="Mortensen U.H."/>
            <person name="De vries R.P."/>
            <person name="Baker S.E."/>
            <person name="Andersen M.R."/>
        </authorList>
    </citation>
    <scope>NUCLEOTIDE SEQUENCE [LARGE SCALE GENOMIC DNA]</scope>
    <source>
        <strain evidence="6 7">CBS 600.67</strain>
    </source>
</reference>